<dbReference type="AlphaFoldDB" id="A0AAE0XXC4"/>
<reference evidence="1" key="1">
    <citation type="journal article" date="2023" name="G3 (Bethesda)">
        <title>A reference genome for the long-term kleptoplast-retaining sea slug Elysia crispata morphotype clarki.</title>
        <authorList>
            <person name="Eastman K.E."/>
            <person name="Pendleton A.L."/>
            <person name="Shaikh M.A."/>
            <person name="Suttiyut T."/>
            <person name="Ogas R."/>
            <person name="Tomko P."/>
            <person name="Gavelis G."/>
            <person name="Widhalm J.R."/>
            <person name="Wisecaver J.H."/>
        </authorList>
    </citation>
    <scope>NUCLEOTIDE SEQUENCE</scope>
    <source>
        <strain evidence="1">ECLA1</strain>
    </source>
</reference>
<sequence>MYSVKPEHSVVPAARPDSGFHSMIEVQSWETAFNRNCIGDTPSVYLEEVKQGGHLAMEIIPQLRPGFAFPTH</sequence>
<name>A0AAE0XXC4_9GAST</name>
<dbReference type="EMBL" id="JAWDGP010007412">
    <property type="protein sequence ID" value="KAK3719777.1"/>
    <property type="molecule type" value="Genomic_DNA"/>
</dbReference>
<comment type="caution">
    <text evidence="1">The sequence shown here is derived from an EMBL/GenBank/DDBJ whole genome shotgun (WGS) entry which is preliminary data.</text>
</comment>
<gene>
    <name evidence="1" type="ORF">RRG08_040080</name>
</gene>
<organism evidence="1 2">
    <name type="scientific">Elysia crispata</name>
    <name type="common">lettuce slug</name>
    <dbReference type="NCBI Taxonomy" id="231223"/>
    <lineage>
        <taxon>Eukaryota</taxon>
        <taxon>Metazoa</taxon>
        <taxon>Spiralia</taxon>
        <taxon>Lophotrochozoa</taxon>
        <taxon>Mollusca</taxon>
        <taxon>Gastropoda</taxon>
        <taxon>Heterobranchia</taxon>
        <taxon>Euthyneura</taxon>
        <taxon>Panpulmonata</taxon>
        <taxon>Sacoglossa</taxon>
        <taxon>Placobranchoidea</taxon>
        <taxon>Plakobranchidae</taxon>
        <taxon>Elysia</taxon>
    </lineage>
</organism>
<evidence type="ECO:0000313" key="1">
    <source>
        <dbReference type="EMBL" id="KAK3719777.1"/>
    </source>
</evidence>
<dbReference type="Proteomes" id="UP001283361">
    <property type="component" value="Unassembled WGS sequence"/>
</dbReference>
<accession>A0AAE0XXC4</accession>
<keyword evidence="2" id="KW-1185">Reference proteome</keyword>
<evidence type="ECO:0000313" key="2">
    <source>
        <dbReference type="Proteomes" id="UP001283361"/>
    </source>
</evidence>
<protein>
    <submittedName>
        <fullName evidence="1">Uncharacterized protein</fullName>
    </submittedName>
</protein>
<proteinExistence type="predicted"/>